<gene>
    <name evidence="2" type="ORF">ATL42_0093</name>
</gene>
<dbReference type="EMBL" id="PDJG01000001">
    <property type="protein sequence ID" value="PFG32273.1"/>
    <property type="molecule type" value="Genomic_DNA"/>
</dbReference>
<keyword evidence="3" id="KW-1185">Reference proteome</keyword>
<organism evidence="2 3">
    <name type="scientific">Sanguibacter antarcticus</name>
    <dbReference type="NCBI Taxonomy" id="372484"/>
    <lineage>
        <taxon>Bacteria</taxon>
        <taxon>Bacillati</taxon>
        <taxon>Actinomycetota</taxon>
        <taxon>Actinomycetes</taxon>
        <taxon>Micrococcales</taxon>
        <taxon>Sanguibacteraceae</taxon>
        <taxon>Sanguibacter</taxon>
    </lineage>
</organism>
<dbReference type="Pfam" id="PF13701">
    <property type="entry name" value="DDE_Tnp_1_4"/>
    <property type="match status" value="1"/>
</dbReference>
<feature type="domain" description="Transposase DDE" evidence="1">
    <location>
        <begin position="7"/>
        <end position="459"/>
    </location>
</feature>
<dbReference type="NCBIfam" id="NF033539">
    <property type="entry name" value="transpos_IS1380"/>
    <property type="match status" value="1"/>
</dbReference>
<proteinExistence type="predicted"/>
<reference evidence="2 3" key="1">
    <citation type="submission" date="2017-10" db="EMBL/GenBank/DDBJ databases">
        <title>Sequencing the genomes of 1000 actinobacteria strains.</title>
        <authorList>
            <person name="Klenk H.-P."/>
        </authorList>
    </citation>
    <scope>NUCLEOTIDE SEQUENCE [LARGE SCALE GENOMIC DNA]</scope>
    <source>
        <strain evidence="2 3">DSM 18966</strain>
    </source>
</reference>
<protein>
    <submittedName>
        <fullName evidence="2">DDE family transposase</fullName>
    </submittedName>
</protein>
<comment type="caution">
    <text evidence="2">The sequence shown here is derived from an EMBL/GenBank/DDBJ whole genome shotgun (WGS) entry which is preliminary data.</text>
</comment>
<accession>A0A2A9E098</accession>
<dbReference type="AlphaFoldDB" id="A0A2A9E098"/>
<dbReference type="RefSeq" id="WP_098453670.1">
    <property type="nucleotide sequence ID" value="NZ_PDJG01000001.1"/>
</dbReference>
<dbReference type="OrthoDB" id="3254802at2"/>
<dbReference type="InterPro" id="IPR047960">
    <property type="entry name" value="Transpos_IS1380"/>
</dbReference>
<dbReference type="InterPro" id="IPR025668">
    <property type="entry name" value="Tnp_DDE_dom"/>
</dbReference>
<dbReference type="Proteomes" id="UP000225548">
    <property type="component" value="Unassembled WGS sequence"/>
</dbReference>
<name>A0A2A9E098_9MICO</name>
<sequence>MKTTVAYPRLNIVTSATSAVGQAGGVLLTETVRATGLDRALSTGLARWRKPTAFHDPGKVIVDLAVALALGGDALADVAVLRAEPGVYGAVASDPTVSRTIAALAADAPAALAAINTARAAARSAAWRLAGERAPDAGASAVDPLVIDLDATLVTAHSEKENAAPTFKRGFGFHPLCAFVDHGGAGTGEPLAIMLRPGNAGSNTAADHIAVLRDALAQLPGHGGRTRGSKKILVRTDGAGGTKTLIEWLTTHRLGYSVGFTLPGNTPDLLARIPERVWAPALDAHDEVRDGAWIAELTDLMDLTAWPAGMRVIVRKERPHPGAQLRFEDVDGMRITAFVTNTPAGQLADLELRHRRRARCEDRIRIAKDTGLRNLPLKAFAQNQIWCAIVALANDLLAWMGMLALTDHQARRWEPKRLRLRLFTIPAVIARTGRRTWLRLSNRAPWAALAAQAVQALRARPAPG</sequence>
<evidence type="ECO:0000313" key="2">
    <source>
        <dbReference type="EMBL" id="PFG32273.1"/>
    </source>
</evidence>
<evidence type="ECO:0000259" key="1">
    <source>
        <dbReference type="Pfam" id="PF13701"/>
    </source>
</evidence>
<evidence type="ECO:0000313" key="3">
    <source>
        <dbReference type="Proteomes" id="UP000225548"/>
    </source>
</evidence>